<protein>
    <submittedName>
        <fullName evidence="1">Uncharacterized protein</fullName>
    </submittedName>
</protein>
<keyword evidence="2" id="KW-1185">Reference proteome</keyword>
<proteinExistence type="predicted"/>
<dbReference type="EMBL" id="CM034392">
    <property type="protein sequence ID" value="KAJ0180737.1"/>
    <property type="molecule type" value="Genomic_DNA"/>
</dbReference>
<evidence type="ECO:0000313" key="2">
    <source>
        <dbReference type="Proteomes" id="UP000824533"/>
    </source>
</evidence>
<evidence type="ECO:0000313" key="1">
    <source>
        <dbReference type="EMBL" id="KAJ0180737.1"/>
    </source>
</evidence>
<comment type="caution">
    <text evidence="1">The sequence shown here is derived from an EMBL/GenBank/DDBJ whole genome shotgun (WGS) entry which is preliminary data.</text>
</comment>
<name>A0ACC1DA45_9NEOP</name>
<accession>A0ACC1DA45</accession>
<dbReference type="Proteomes" id="UP000824533">
    <property type="component" value="Linkage Group LG06"/>
</dbReference>
<reference evidence="1 2" key="1">
    <citation type="journal article" date="2021" name="Front. Genet.">
        <title>Chromosome-Level Genome Assembly Reveals Significant Gene Expansion in the Toll and IMD Signaling Pathways of Dendrolimus kikuchii.</title>
        <authorList>
            <person name="Zhou J."/>
            <person name="Wu P."/>
            <person name="Xiong Z."/>
            <person name="Liu N."/>
            <person name="Zhao N."/>
            <person name="Ji M."/>
            <person name="Qiu Y."/>
            <person name="Yang B."/>
        </authorList>
    </citation>
    <scope>NUCLEOTIDE SEQUENCE [LARGE SCALE GENOMIC DNA]</scope>
    <source>
        <strain evidence="1">Ann1</strain>
    </source>
</reference>
<gene>
    <name evidence="1" type="ORF">K1T71_004141</name>
</gene>
<sequence>MLDKILYNTVLCQTASPCGKYLVAGNIYGQVAVFALDRILNPIVELLTPDYNRPKYLHTLESGNQISSLVSTDRFLILGSVNEIIGWEWKSIASGKAKWSIKIPSKMSMDQVDVNSLWLSDDQEKIYAGCGDNNIYVFNLEDGSLMSTLKGHSNYVHSIHGKNQQLVSAGEDGNVMIWDVRTDKSQNKIVPKNSSKVARPDLGKWVGSAALGDDWIVCGGGPRLALWHLRSLDVATVFDIPDTGIHVCFFHDDCVIAGGTAKHLYQLNYSGEVKVELPVSATTVYSVILRTEPNKFLAIAGSSPNIDLCTSFNYRDQVLHFR</sequence>
<organism evidence="1 2">
    <name type="scientific">Dendrolimus kikuchii</name>
    <dbReference type="NCBI Taxonomy" id="765133"/>
    <lineage>
        <taxon>Eukaryota</taxon>
        <taxon>Metazoa</taxon>
        <taxon>Ecdysozoa</taxon>
        <taxon>Arthropoda</taxon>
        <taxon>Hexapoda</taxon>
        <taxon>Insecta</taxon>
        <taxon>Pterygota</taxon>
        <taxon>Neoptera</taxon>
        <taxon>Endopterygota</taxon>
        <taxon>Lepidoptera</taxon>
        <taxon>Glossata</taxon>
        <taxon>Ditrysia</taxon>
        <taxon>Bombycoidea</taxon>
        <taxon>Lasiocampidae</taxon>
        <taxon>Dendrolimus</taxon>
    </lineage>
</organism>